<feature type="domain" description="Activator of Hsp90 ATPase homologue 1/2-like C-terminal" evidence="2">
    <location>
        <begin position="24"/>
        <end position="158"/>
    </location>
</feature>
<accession>A0A7Y9NL37</accession>
<comment type="caution">
    <text evidence="3">The sequence shown here is derived from an EMBL/GenBank/DDBJ whole genome shotgun (WGS) entry which is preliminary data.</text>
</comment>
<evidence type="ECO:0000313" key="4">
    <source>
        <dbReference type="Proteomes" id="UP000534186"/>
    </source>
</evidence>
<sequence length="169" mass="18992">MPETKMEVVESAAEREIVLSRVFDAPRQMVWDAWTDPKQVALWWGPKGFTTTIEEMDVRPGGVWKQVLHGPDGTDYLNESVFLEVVQNERLVYTLTGGRKGGPVVQFEKATTFEEEAGGTRVTMRLIFASAEARDQNVRDYGSIEGAKQAFQRLEDYLAGQFVETTAKA</sequence>
<evidence type="ECO:0000256" key="1">
    <source>
        <dbReference type="ARBA" id="ARBA00006817"/>
    </source>
</evidence>
<proteinExistence type="inferred from homology"/>
<dbReference type="PANTHER" id="PTHR36929:SF5">
    <property type="entry name" value="BLR6751 PROTEIN"/>
    <property type="match status" value="1"/>
</dbReference>
<comment type="similarity">
    <text evidence="1">Belongs to the AHA1 family.</text>
</comment>
<dbReference type="CDD" id="cd08894">
    <property type="entry name" value="SRPBCC_CalC_Aha1-like_1"/>
    <property type="match status" value="1"/>
</dbReference>
<dbReference type="Gene3D" id="3.30.530.20">
    <property type="match status" value="1"/>
</dbReference>
<dbReference type="InterPro" id="IPR023393">
    <property type="entry name" value="START-like_dom_sf"/>
</dbReference>
<evidence type="ECO:0000259" key="2">
    <source>
        <dbReference type="Pfam" id="PF08327"/>
    </source>
</evidence>
<dbReference type="PANTHER" id="PTHR36929">
    <property type="entry name" value="ATTACHMENT SUBUNIT, PUTATIVE-RELATED"/>
    <property type="match status" value="1"/>
</dbReference>
<name>A0A7Y9NL37_9BACT</name>
<dbReference type="Proteomes" id="UP000534186">
    <property type="component" value="Unassembled WGS sequence"/>
</dbReference>
<gene>
    <name evidence="3" type="ORF">HDF12_001668</name>
</gene>
<organism evidence="3 4">
    <name type="scientific">Tunturiibacter lichenicola</name>
    <dbReference type="NCBI Taxonomy" id="2051959"/>
    <lineage>
        <taxon>Bacteria</taxon>
        <taxon>Pseudomonadati</taxon>
        <taxon>Acidobacteriota</taxon>
        <taxon>Terriglobia</taxon>
        <taxon>Terriglobales</taxon>
        <taxon>Acidobacteriaceae</taxon>
        <taxon>Tunturiibacter</taxon>
    </lineage>
</organism>
<dbReference type="InterPro" id="IPR013538">
    <property type="entry name" value="ASHA1/2-like_C"/>
</dbReference>
<evidence type="ECO:0000313" key="3">
    <source>
        <dbReference type="EMBL" id="NYF51303.1"/>
    </source>
</evidence>
<dbReference type="Pfam" id="PF08327">
    <property type="entry name" value="AHSA1"/>
    <property type="match status" value="1"/>
</dbReference>
<dbReference type="AlphaFoldDB" id="A0A7Y9NL37"/>
<dbReference type="EMBL" id="JACCCV010000001">
    <property type="protein sequence ID" value="NYF51303.1"/>
    <property type="molecule type" value="Genomic_DNA"/>
</dbReference>
<protein>
    <submittedName>
        <fullName evidence="3">Uncharacterized protein YndB with AHSA1/START domain</fullName>
    </submittedName>
</protein>
<dbReference type="SUPFAM" id="SSF55961">
    <property type="entry name" value="Bet v1-like"/>
    <property type="match status" value="1"/>
</dbReference>
<reference evidence="3 4" key="1">
    <citation type="submission" date="2020-07" db="EMBL/GenBank/DDBJ databases">
        <title>Genomic Encyclopedia of Type Strains, Phase IV (KMG-V): Genome sequencing to study the core and pangenomes of soil and plant-associated prokaryotes.</title>
        <authorList>
            <person name="Whitman W."/>
        </authorList>
    </citation>
    <scope>NUCLEOTIDE SEQUENCE [LARGE SCALE GENOMIC DNA]</scope>
    <source>
        <strain evidence="3 4">M8UP30</strain>
    </source>
</reference>